<accession>A0A7G6E786</accession>
<evidence type="ECO:0000256" key="5">
    <source>
        <dbReference type="PIRSR" id="PIRSR000105-1"/>
    </source>
</evidence>
<organism evidence="8 9">
    <name type="scientific">Thermanaerosceptrum fracticalcis</name>
    <dbReference type="NCBI Taxonomy" id="1712410"/>
    <lineage>
        <taxon>Bacteria</taxon>
        <taxon>Bacillati</taxon>
        <taxon>Bacillota</taxon>
        <taxon>Clostridia</taxon>
        <taxon>Eubacteriales</taxon>
        <taxon>Peptococcaceae</taxon>
        <taxon>Thermanaerosceptrum</taxon>
    </lineage>
</organism>
<dbReference type="InterPro" id="IPR006176">
    <property type="entry name" value="3-OHacyl-CoA_DH_NAD-bd"/>
</dbReference>
<dbReference type="Pfam" id="PF02737">
    <property type="entry name" value="3HCDH_N"/>
    <property type="match status" value="1"/>
</dbReference>
<protein>
    <recommendedName>
        <fullName evidence="4">3-hydroxybutyryl-CoA dehydrogenase</fullName>
    </recommendedName>
</protein>
<evidence type="ECO:0000256" key="3">
    <source>
        <dbReference type="ARBA" id="ARBA00023002"/>
    </source>
</evidence>
<feature type="site" description="Important for catalytic activity" evidence="5">
    <location>
        <position position="141"/>
    </location>
</feature>
<dbReference type="Gene3D" id="1.10.1040.10">
    <property type="entry name" value="N-(1-d-carboxylethyl)-l-norvaline Dehydrogenase, domain 2"/>
    <property type="match status" value="1"/>
</dbReference>
<dbReference type="AlphaFoldDB" id="A0A7G6E786"/>
<dbReference type="PANTHER" id="PTHR48075:SF5">
    <property type="entry name" value="3-HYDROXYBUTYRYL-COA DEHYDROGENASE"/>
    <property type="match status" value="1"/>
</dbReference>
<dbReference type="NCBIfam" id="NF004474">
    <property type="entry name" value="PRK05808.1"/>
    <property type="match status" value="1"/>
</dbReference>
<dbReference type="PROSITE" id="PS00067">
    <property type="entry name" value="3HCDH"/>
    <property type="match status" value="1"/>
</dbReference>
<feature type="domain" description="3-hydroxyacyl-CoA dehydrogenase C-terminal" evidence="6">
    <location>
        <begin position="189"/>
        <end position="284"/>
    </location>
</feature>
<dbReference type="UniPathway" id="UPA00863"/>
<dbReference type="SUPFAM" id="SSF48179">
    <property type="entry name" value="6-phosphogluconate dehydrogenase C-terminal domain-like"/>
    <property type="match status" value="1"/>
</dbReference>
<dbReference type="OrthoDB" id="9815331at2"/>
<name>A0A7G6E786_THEFR</name>
<gene>
    <name evidence="8" type="ORF">BR63_17750</name>
</gene>
<evidence type="ECO:0000313" key="8">
    <source>
        <dbReference type="EMBL" id="QNB47940.1"/>
    </source>
</evidence>
<dbReference type="InterPro" id="IPR008927">
    <property type="entry name" value="6-PGluconate_DH-like_C_sf"/>
</dbReference>
<reference evidence="8 9" key="1">
    <citation type="journal article" date="2019" name="Front. Microbiol.">
        <title>Thermoanaerosceptrum fracticalcis gen. nov. sp. nov., a Novel Fumarate-Fermenting Microorganism From a Deep Fractured Carbonate Aquifer of the US Great Basin.</title>
        <authorList>
            <person name="Hamilton-Brehm S.D."/>
            <person name="Stewart L.E."/>
            <person name="Zavarin M."/>
            <person name="Caldwell M."/>
            <person name="Lawson P.A."/>
            <person name="Onstott T.C."/>
            <person name="Grzymski J."/>
            <person name="Neveux I."/>
            <person name="Lollar B.S."/>
            <person name="Russell C.E."/>
            <person name="Moser D.P."/>
        </authorList>
    </citation>
    <scope>NUCLEOTIDE SEQUENCE [LARGE SCALE GENOMIC DNA]</scope>
    <source>
        <strain evidence="8 9">DRI-13</strain>
    </source>
</reference>
<evidence type="ECO:0000256" key="1">
    <source>
        <dbReference type="ARBA" id="ARBA00005086"/>
    </source>
</evidence>
<dbReference type="PANTHER" id="PTHR48075">
    <property type="entry name" value="3-HYDROXYACYL-COA DEHYDROGENASE FAMILY PROTEIN"/>
    <property type="match status" value="1"/>
</dbReference>
<dbReference type="GO" id="GO:0016616">
    <property type="term" value="F:oxidoreductase activity, acting on the CH-OH group of donors, NAD or NADP as acceptor"/>
    <property type="evidence" value="ECO:0007669"/>
    <property type="project" value="InterPro"/>
</dbReference>
<dbReference type="InterPro" id="IPR006108">
    <property type="entry name" value="3HC_DH_C"/>
</dbReference>
<dbReference type="Gene3D" id="3.40.50.720">
    <property type="entry name" value="NAD(P)-binding Rossmann-like Domain"/>
    <property type="match status" value="1"/>
</dbReference>
<evidence type="ECO:0000256" key="2">
    <source>
        <dbReference type="ARBA" id="ARBA00009463"/>
    </source>
</evidence>
<dbReference type="InterPro" id="IPR022694">
    <property type="entry name" value="3-OHacyl-CoA_DH"/>
</dbReference>
<evidence type="ECO:0000259" key="6">
    <source>
        <dbReference type="Pfam" id="PF00725"/>
    </source>
</evidence>
<dbReference type="FunFam" id="3.40.50.720:FF:000009">
    <property type="entry name" value="Fatty oxidation complex, alpha subunit"/>
    <property type="match status" value="1"/>
</dbReference>
<dbReference type="Proteomes" id="UP000515847">
    <property type="component" value="Chromosome"/>
</dbReference>
<sequence>MNIKKVLIIGAGQMGSGIAQVMAMSGREVAMFDVDQKFVDKGLAGIEKNLAKDVEKGKLTAEQKDAIMKRISGGVEWTAKDCDVDIAIEAVVENLEVKKAIFKKLDEFCPPNTILATNTSTLSVTAIGSVTKRPEKVIGMHFFSPVPIMRLIEVVQGLATSEETIKAVVELGASLPNGKTPIVVKDFPGFVGNRIMIPMINEAIYTIYEGVADPATIDSVAMLGFNHPIGPIRLCDAIGLDTILYVMEVLYEDLGDPKYRPCPLLKKYVEAGWLGKKTGRGFYNDYKK</sequence>
<dbReference type="PIRSF" id="PIRSF000105">
    <property type="entry name" value="HCDH"/>
    <property type="match status" value="1"/>
</dbReference>
<dbReference type="RefSeq" id="WP_034423553.1">
    <property type="nucleotide sequence ID" value="NZ_CP045798.1"/>
</dbReference>
<dbReference type="EMBL" id="CP045798">
    <property type="protein sequence ID" value="QNB47940.1"/>
    <property type="molecule type" value="Genomic_DNA"/>
</dbReference>
<evidence type="ECO:0000313" key="9">
    <source>
        <dbReference type="Proteomes" id="UP000515847"/>
    </source>
</evidence>
<dbReference type="GO" id="GO:0019605">
    <property type="term" value="P:butyrate metabolic process"/>
    <property type="evidence" value="ECO:0007669"/>
    <property type="project" value="UniProtKB-UniPathway"/>
</dbReference>
<dbReference type="InterPro" id="IPR036291">
    <property type="entry name" value="NAD(P)-bd_dom_sf"/>
</dbReference>
<comment type="pathway">
    <text evidence="1">Lipid metabolism; butanoate metabolism.</text>
</comment>
<comment type="similarity">
    <text evidence="2">Belongs to the 3-hydroxyacyl-CoA dehydrogenase family.</text>
</comment>
<keyword evidence="3 8" id="KW-0560">Oxidoreductase</keyword>
<evidence type="ECO:0000259" key="7">
    <source>
        <dbReference type="Pfam" id="PF02737"/>
    </source>
</evidence>
<keyword evidence="9" id="KW-1185">Reference proteome</keyword>
<dbReference type="Pfam" id="PF00725">
    <property type="entry name" value="3HCDH"/>
    <property type="match status" value="1"/>
</dbReference>
<dbReference type="InterPro" id="IPR013328">
    <property type="entry name" value="6PGD_dom2"/>
</dbReference>
<feature type="domain" description="3-hydroxyacyl-CoA dehydrogenase NAD binding" evidence="7">
    <location>
        <begin position="5"/>
        <end position="186"/>
    </location>
</feature>
<dbReference type="GO" id="GO:0070403">
    <property type="term" value="F:NAD+ binding"/>
    <property type="evidence" value="ECO:0007669"/>
    <property type="project" value="InterPro"/>
</dbReference>
<dbReference type="InterPro" id="IPR006180">
    <property type="entry name" value="3-OHacyl-CoA_DH_CS"/>
</dbReference>
<evidence type="ECO:0000256" key="4">
    <source>
        <dbReference type="ARBA" id="ARBA00067747"/>
    </source>
</evidence>
<dbReference type="SUPFAM" id="SSF51735">
    <property type="entry name" value="NAD(P)-binding Rossmann-fold domains"/>
    <property type="match status" value="1"/>
</dbReference>
<dbReference type="KEGG" id="tfr:BR63_17750"/>
<proteinExistence type="inferred from homology"/>